<dbReference type="Pfam" id="PF04012">
    <property type="entry name" value="PspA_IM30"/>
    <property type="match status" value="1"/>
</dbReference>
<evidence type="ECO:0000313" key="4">
    <source>
        <dbReference type="Proteomes" id="UP001235064"/>
    </source>
</evidence>
<keyword evidence="2" id="KW-0175">Coiled coil</keyword>
<dbReference type="EMBL" id="JASXSZ010000004">
    <property type="protein sequence ID" value="MDL9980431.1"/>
    <property type="molecule type" value="Genomic_DNA"/>
</dbReference>
<comment type="similarity">
    <text evidence="1">Belongs to the PspA/Vipp/IM30 family.</text>
</comment>
<sequence>MATKQSIFGRISTLVKANINALLDNAEDPQKMLDQLVRDYTNSIADAESAIAETIGNLRLLERDHAEDVQAAAEWGGKALAASRKADELRTAGNTVDADKFDNLAKIALQRQISAENEAKAAEPTIASQTEVVEKLKDGLNGMKVKLEQLKAKRSELLARAKTAEAQNKVADAVKAIDVLDPTSDIGRFEEKVRRQEALAQGKQELAASSLDAQFESLDDIGQLTEVEARLAALKAGSTAPAVGAAAPQAAISAAADDDEETADATARLAAELAADDSSR</sequence>
<dbReference type="PANTHER" id="PTHR31088:SF6">
    <property type="entry name" value="PHAGE SHOCK PROTEIN A"/>
    <property type="match status" value="1"/>
</dbReference>
<proteinExistence type="inferred from homology"/>
<dbReference type="RefSeq" id="WP_286289383.1">
    <property type="nucleotide sequence ID" value="NZ_JASXSZ010000004.1"/>
</dbReference>
<organism evidence="3 4">
    <name type="scientific">Microbacterium candidum</name>
    <dbReference type="NCBI Taxonomy" id="3041922"/>
    <lineage>
        <taxon>Bacteria</taxon>
        <taxon>Bacillati</taxon>
        <taxon>Actinomycetota</taxon>
        <taxon>Actinomycetes</taxon>
        <taxon>Micrococcales</taxon>
        <taxon>Microbacteriaceae</taxon>
        <taxon>Microbacterium</taxon>
    </lineage>
</organism>
<evidence type="ECO:0000313" key="3">
    <source>
        <dbReference type="EMBL" id="MDL9980431.1"/>
    </source>
</evidence>
<comment type="caution">
    <text evidence="3">The sequence shown here is derived from an EMBL/GenBank/DDBJ whole genome shotgun (WGS) entry which is preliminary data.</text>
</comment>
<name>A0ABT7N194_9MICO</name>
<feature type="coiled-coil region" evidence="2">
    <location>
        <begin position="133"/>
        <end position="167"/>
    </location>
</feature>
<dbReference type="Proteomes" id="UP001235064">
    <property type="component" value="Unassembled WGS sequence"/>
</dbReference>
<gene>
    <name evidence="3" type="ORF">QSV35_13890</name>
</gene>
<reference evidence="3 4" key="1">
    <citation type="submission" date="2023-06" db="EMBL/GenBank/DDBJ databases">
        <title>Microbacterium sp. nov., isolated from a waste landfill.</title>
        <authorList>
            <person name="Wen W."/>
        </authorList>
    </citation>
    <scope>NUCLEOTIDE SEQUENCE [LARGE SCALE GENOMIC DNA]</scope>
    <source>
        <strain evidence="3 4">ASV49</strain>
    </source>
</reference>
<dbReference type="PANTHER" id="PTHR31088">
    <property type="entry name" value="MEMBRANE-ASSOCIATED PROTEIN VIPP1, CHLOROPLASTIC"/>
    <property type="match status" value="1"/>
</dbReference>
<evidence type="ECO:0000256" key="2">
    <source>
        <dbReference type="SAM" id="Coils"/>
    </source>
</evidence>
<accession>A0ABT7N194</accession>
<evidence type="ECO:0000256" key="1">
    <source>
        <dbReference type="ARBA" id="ARBA00043985"/>
    </source>
</evidence>
<protein>
    <submittedName>
        <fullName evidence="3">PspA/IM30 family protein</fullName>
    </submittedName>
</protein>
<dbReference type="InterPro" id="IPR007157">
    <property type="entry name" value="PspA_VIPP1"/>
</dbReference>
<keyword evidence="4" id="KW-1185">Reference proteome</keyword>